<evidence type="ECO:0000313" key="3">
    <source>
        <dbReference type="EMBL" id="RNA45137.1"/>
    </source>
</evidence>
<name>A0A3M7TB58_BRAPC</name>
<keyword evidence="4" id="KW-1185">Reference proteome</keyword>
<dbReference type="InterPro" id="IPR036412">
    <property type="entry name" value="HAD-like_sf"/>
</dbReference>
<dbReference type="PANTHER" id="PTHR10788">
    <property type="entry name" value="TREHALOSE-6-PHOSPHATE SYNTHASE"/>
    <property type="match status" value="1"/>
</dbReference>
<organism evidence="3 4">
    <name type="scientific">Brachionus plicatilis</name>
    <name type="common">Marine rotifer</name>
    <name type="synonym">Brachionus muelleri</name>
    <dbReference type="NCBI Taxonomy" id="10195"/>
    <lineage>
        <taxon>Eukaryota</taxon>
        <taxon>Metazoa</taxon>
        <taxon>Spiralia</taxon>
        <taxon>Gnathifera</taxon>
        <taxon>Rotifera</taxon>
        <taxon>Eurotatoria</taxon>
        <taxon>Monogononta</taxon>
        <taxon>Pseudotrocha</taxon>
        <taxon>Ploima</taxon>
        <taxon>Brachionidae</taxon>
        <taxon>Brachionus</taxon>
    </lineage>
</organism>
<dbReference type="Gene3D" id="3.40.50.2000">
    <property type="entry name" value="Glycogen Phosphorylase B"/>
    <property type="match status" value="2"/>
</dbReference>
<evidence type="ECO:0000256" key="1">
    <source>
        <dbReference type="ARBA" id="ARBA00005409"/>
    </source>
</evidence>
<dbReference type="Gene3D" id="3.40.50.1000">
    <property type="entry name" value="HAD superfamily/HAD-like"/>
    <property type="match status" value="1"/>
</dbReference>
<dbReference type="Pfam" id="PF00982">
    <property type="entry name" value="Glyco_transf_20"/>
    <property type="match status" value="1"/>
</dbReference>
<dbReference type="OrthoDB" id="755951at2759"/>
<comment type="similarity">
    <text evidence="1">In the N-terminal section; belongs to the glycosyltransferase 20 family.</text>
</comment>
<dbReference type="Proteomes" id="UP000276133">
    <property type="component" value="Unassembled WGS sequence"/>
</dbReference>
<dbReference type="Gene3D" id="3.30.70.1020">
    <property type="entry name" value="Trehalose-6-phosphate phosphatase related protein, domain 2"/>
    <property type="match status" value="1"/>
</dbReference>
<gene>
    <name evidence="3" type="ORF">BpHYR1_045642</name>
</gene>
<dbReference type="SUPFAM" id="SSF56784">
    <property type="entry name" value="HAD-like"/>
    <property type="match status" value="1"/>
</dbReference>
<protein>
    <submittedName>
        <fullName evidence="3">Alpha-alpha-trehalose-phosphate synthase [UDP-forming] isoform X2</fullName>
    </submittedName>
</protein>
<comment type="similarity">
    <text evidence="2">In the C-terminal section; belongs to the trehalose phosphatase family.</text>
</comment>
<accession>A0A3M7TB58</accession>
<dbReference type="InterPro" id="IPR023214">
    <property type="entry name" value="HAD_sf"/>
</dbReference>
<dbReference type="GO" id="GO:0005829">
    <property type="term" value="C:cytosol"/>
    <property type="evidence" value="ECO:0007669"/>
    <property type="project" value="TreeGrafter"/>
</dbReference>
<dbReference type="InterPro" id="IPR001830">
    <property type="entry name" value="Glyco_trans_20"/>
</dbReference>
<dbReference type="PANTHER" id="PTHR10788:SF106">
    <property type="entry name" value="BCDNA.GH08860"/>
    <property type="match status" value="1"/>
</dbReference>
<dbReference type="CDD" id="cd03788">
    <property type="entry name" value="GT20_TPS"/>
    <property type="match status" value="1"/>
</dbReference>
<dbReference type="NCBIfam" id="TIGR01484">
    <property type="entry name" value="HAD-SF-IIB"/>
    <property type="match status" value="1"/>
</dbReference>
<sequence length="768" mass="88179">MSRSLVVVSNRLPFVVSLDEAGEPVRTNSAGGLVTALAPLVIKCKGFWVGWAGKEFTKDMQLPPSKDPTAIAHSIEPSQIIPIFYTDEIYKAFYNGMCNASLWPLIHSLPTLTIFKSEYWNSYLEVNEQYAAAAFEAVKQFEDLNDRNNLVWVHDYHLMVMPMMLKNMVDEANINCKIAFFLHTPFPSWDIFRLNPWANEMLLGLLGCDLIAFHTNTYAINFIECCYHILGSRIDKQEMLVEYGNKTIIVRALPLGIPYNWFENMAKASPKPFHCKETIILGVDRLDYTKGIIHRARGYERFLEKYPECREKVVFFQVAVPSRTDVDDYRNLKDELEREIGRISGRFGTAEWTPIKYIYNNIPQHELAGYYRDARIALITAVRDGMNLVAKEYVACQIADPGVLVLSPFTGAGETMHEALLVNPLEQEMLADTIKNAYDMKYHERKLRMNALQTREKLFNLDTWRDSFFDAVDLIDSVKKMQSLNLYDFESWLDPLIRGYRLTVILDYDGTLVPIKPHPDLAVLSDEVKELLQRLIDFKLVDVCILSGRSMENLSKMVTLRDINLAASHGMELKLANGIEEENEQAIIFKNKVPELAAELKDNVCHYGGWIEEKKYHVTFHWRDTNPSLRPTMVQRAKEIIQKHGFQALNGHCTVEARPSIGWDKGRGVYNILERLHGVTWADNVRTIFIGDDETDEDAMRALAGLGITFRVGKPNIRTHASHRLPNPDAVKIFLEWAVEYTESKKKYYLTTPSERRSQGLVKRDRSR</sequence>
<dbReference type="STRING" id="10195.A0A3M7TB58"/>
<dbReference type="InterPro" id="IPR006379">
    <property type="entry name" value="HAD-SF_hydro_IIB"/>
</dbReference>
<dbReference type="SUPFAM" id="SSF53756">
    <property type="entry name" value="UDP-Glycosyltransferase/glycogen phosphorylase"/>
    <property type="match status" value="1"/>
</dbReference>
<proteinExistence type="inferred from homology"/>
<dbReference type="NCBIfam" id="NF011071">
    <property type="entry name" value="PRK14501.1"/>
    <property type="match status" value="1"/>
</dbReference>
<comment type="caution">
    <text evidence="3">The sequence shown here is derived from an EMBL/GenBank/DDBJ whole genome shotgun (WGS) entry which is preliminary data.</text>
</comment>
<dbReference type="NCBIfam" id="TIGR00685">
    <property type="entry name" value="T6PP"/>
    <property type="match status" value="1"/>
</dbReference>
<dbReference type="InterPro" id="IPR003337">
    <property type="entry name" value="Trehalose_PPase"/>
</dbReference>
<dbReference type="EMBL" id="REGN01000017">
    <property type="protein sequence ID" value="RNA45137.1"/>
    <property type="molecule type" value="Genomic_DNA"/>
</dbReference>
<dbReference type="AlphaFoldDB" id="A0A3M7TB58"/>
<dbReference type="CDD" id="cd01627">
    <property type="entry name" value="HAD_TPP"/>
    <property type="match status" value="1"/>
</dbReference>
<evidence type="ECO:0000313" key="4">
    <source>
        <dbReference type="Proteomes" id="UP000276133"/>
    </source>
</evidence>
<dbReference type="GO" id="GO:0004805">
    <property type="term" value="F:trehalose-phosphatase activity"/>
    <property type="evidence" value="ECO:0007669"/>
    <property type="project" value="TreeGrafter"/>
</dbReference>
<evidence type="ECO:0000256" key="2">
    <source>
        <dbReference type="ARBA" id="ARBA00006330"/>
    </source>
</evidence>
<dbReference type="Pfam" id="PF02358">
    <property type="entry name" value="Trehalose_PPase"/>
    <property type="match status" value="1"/>
</dbReference>
<dbReference type="GO" id="GO:0003825">
    <property type="term" value="F:alpha,alpha-trehalose-phosphate synthase (UDP-forming) activity"/>
    <property type="evidence" value="ECO:0007669"/>
    <property type="project" value="TreeGrafter"/>
</dbReference>
<dbReference type="GO" id="GO:0005992">
    <property type="term" value="P:trehalose biosynthetic process"/>
    <property type="evidence" value="ECO:0007669"/>
    <property type="project" value="InterPro"/>
</dbReference>
<reference evidence="3 4" key="1">
    <citation type="journal article" date="2018" name="Sci. Rep.">
        <title>Genomic signatures of local adaptation to the degree of environmental predictability in rotifers.</title>
        <authorList>
            <person name="Franch-Gras L."/>
            <person name="Hahn C."/>
            <person name="Garcia-Roger E.M."/>
            <person name="Carmona M.J."/>
            <person name="Serra M."/>
            <person name="Gomez A."/>
        </authorList>
    </citation>
    <scope>NUCLEOTIDE SEQUENCE [LARGE SCALE GENOMIC DNA]</scope>
    <source>
        <strain evidence="3">HYR1</strain>
    </source>
</reference>